<keyword evidence="3" id="KW-1185">Reference proteome</keyword>
<evidence type="ECO:0000313" key="3">
    <source>
        <dbReference type="Proteomes" id="UP000638732"/>
    </source>
</evidence>
<sequence length="174" mass="18523">MQPYVGEIRIWPGNFPPAQWAFCQGQLLSISTFQTLFTLIGTTYGGDGQQTFALPNMQGRAPVHMGTGLGLAPVVLGQIGGSETVTLTQGQMPMHTHNVNVQNTEGNTNTPQNTLFANTGTGDNDYALGTVTPDVTMGTQSVSFAGGSQPYDIIQPSLALNFIISLYGIWPSQN</sequence>
<gene>
    <name evidence="2" type="ORF">GSY63_12785</name>
</gene>
<feature type="domain" description="Phage tail collar" evidence="1">
    <location>
        <begin position="6"/>
        <end position="62"/>
    </location>
</feature>
<dbReference type="InterPro" id="IPR011083">
    <property type="entry name" value="Phage_tail_collar_dom"/>
</dbReference>
<proteinExistence type="predicted"/>
<dbReference type="AlphaFoldDB" id="A0A965ZIF3"/>
<evidence type="ECO:0000259" key="1">
    <source>
        <dbReference type="Pfam" id="PF07484"/>
    </source>
</evidence>
<dbReference type="SUPFAM" id="SSF88874">
    <property type="entry name" value="Receptor-binding domain of short tail fibre protein gp12"/>
    <property type="match status" value="1"/>
</dbReference>
<evidence type="ECO:0000313" key="2">
    <source>
        <dbReference type="EMBL" id="NCD70236.1"/>
    </source>
</evidence>
<dbReference type="Proteomes" id="UP000638732">
    <property type="component" value="Unassembled WGS sequence"/>
</dbReference>
<name>A0A965ZIF3_9SPHI</name>
<dbReference type="RefSeq" id="WP_166586198.1">
    <property type="nucleotide sequence ID" value="NZ_WWEO01000042.1"/>
</dbReference>
<dbReference type="EMBL" id="WWEO01000042">
    <property type="protein sequence ID" value="NCD70236.1"/>
    <property type="molecule type" value="Genomic_DNA"/>
</dbReference>
<organism evidence="2 3">
    <name type="scientific">Mucilaginibacter agri</name>
    <dbReference type="NCBI Taxonomy" id="2695265"/>
    <lineage>
        <taxon>Bacteria</taxon>
        <taxon>Pseudomonadati</taxon>
        <taxon>Bacteroidota</taxon>
        <taxon>Sphingobacteriia</taxon>
        <taxon>Sphingobacteriales</taxon>
        <taxon>Sphingobacteriaceae</taxon>
        <taxon>Mucilaginibacter</taxon>
    </lineage>
</organism>
<comment type="caution">
    <text evidence="2">The sequence shown here is derived from an EMBL/GenBank/DDBJ whole genome shotgun (WGS) entry which is preliminary data.</text>
</comment>
<protein>
    <submittedName>
        <fullName evidence="2">Phage tail protein</fullName>
    </submittedName>
</protein>
<dbReference type="InterPro" id="IPR037053">
    <property type="entry name" value="Phage_tail_collar_dom_sf"/>
</dbReference>
<dbReference type="Pfam" id="PF07484">
    <property type="entry name" value="Collar"/>
    <property type="match status" value="1"/>
</dbReference>
<accession>A0A965ZIF3</accession>
<dbReference type="Gene3D" id="3.90.1340.10">
    <property type="entry name" value="Phage tail collar domain"/>
    <property type="match status" value="1"/>
</dbReference>
<reference evidence="2" key="2">
    <citation type="submission" date="2020-10" db="EMBL/GenBank/DDBJ databases">
        <title>Mucilaginibacter sp. nov., isolated from soil.</title>
        <authorList>
            <person name="Jeon C.O."/>
        </authorList>
    </citation>
    <scope>NUCLEOTIDE SEQUENCE</scope>
    <source>
        <strain evidence="2">R11</strain>
    </source>
</reference>
<reference evidence="2" key="1">
    <citation type="submission" date="2020-01" db="EMBL/GenBank/DDBJ databases">
        <authorList>
            <person name="Seo Y.L."/>
        </authorList>
    </citation>
    <scope>NUCLEOTIDE SEQUENCE</scope>
    <source>
        <strain evidence="2">R11</strain>
    </source>
</reference>